<dbReference type="InterPro" id="IPR006448">
    <property type="entry name" value="Phage_term_ssu_P27"/>
</dbReference>
<dbReference type="OrthoDB" id="7843333at2"/>
<gene>
    <name evidence="2" type="ORF">DES45_11913</name>
</gene>
<reference evidence="2 3" key="1">
    <citation type="submission" date="2018-07" db="EMBL/GenBank/DDBJ databases">
        <title>Genomic Encyclopedia of Type Strains, Phase IV (KMG-IV): sequencing the most valuable type-strain genomes for metagenomic binning, comparative biology and taxonomic classification.</title>
        <authorList>
            <person name="Goeker M."/>
        </authorList>
    </citation>
    <scope>NUCLEOTIDE SEQUENCE [LARGE SCALE GENOMIC DNA]</scope>
    <source>
        <strain evidence="2 3">DSM 14364</strain>
    </source>
</reference>
<feature type="region of interest" description="Disordered" evidence="1">
    <location>
        <begin position="1"/>
        <end position="23"/>
    </location>
</feature>
<dbReference type="AlphaFoldDB" id="A0A370H4T8"/>
<feature type="compositionally biased region" description="Acidic residues" evidence="1">
    <location>
        <begin position="123"/>
        <end position="136"/>
    </location>
</feature>
<evidence type="ECO:0000256" key="1">
    <source>
        <dbReference type="SAM" id="MobiDB-lite"/>
    </source>
</evidence>
<comment type="caution">
    <text evidence="2">The sequence shown here is derived from an EMBL/GenBank/DDBJ whole genome shotgun (WGS) entry which is preliminary data.</text>
</comment>
<dbReference type="EMBL" id="QQBB01000019">
    <property type="protein sequence ID" value="RDI51230.1"/>
    <property type="molecule type" value="Genomic_DNA"/>
</dbReference>
<keyword evidence="3" id="KW-1185">Reference proteome</keyword>
<dbReference type="Pfam" id="PF05119">
    <property type="entry name" value="Terminase_4"/>
    <property type="match status" value="1"/>
</dbReference>
<dbReference type="Proteomes" id="UP000254925">
    <property type="component" value="Unassembled WGS sequence"/>
</dbReference>
<proteinExistence type="predicted"/>
<protein>
    <submittedName>
        <fullName evidence="2">P27 family predicted phage terminase small subunit</fullName>
    </submittedName>
</protein>
<accession>A0A370H4T8</accession>
<evidence type="ECO:0000313" key="2">
    <source>
        <dbReference type="EMBL" id="RDI51230.1"/>
    </source>
</evidence>
<sequence>MRGRKPNLQMIEGGLSKVPRPPAWLPDEAKDEWKRILPSLIKRKVLTDTDMGTVEAYCLAAGTVRRSQATIAREGDTVETNTGTKRHPAFQTMFQSLTEQRRLAAELGLTPASRMKAGKPPEGEEGYDDPYSDLGI</sequence>
<dbReference type="NCBIfam" id="TIGR01558">
    <property type="entry name" value="sm_term_P27"/>
    <property type="match status" value="1"/>
</dbReference>
<feature type="region of interest" description="Disordered" evidence="1">
    <location>
        <begin position="105"/>
        <end position="136"/>
    </location>
</feature>
<organism evidence="2 3">
    <name type="scientific">Microvirga subterranea</name>
    <dbReference type="NCBI Taxonomy" id="186651"/>
    <lineage>
        <taxon>Bacteria</taxon>
        <taxon>Pseudomonadati</taxon>
        <taxon>Pseudomonadota</taxon>
        <taxon>Alphaproteobacteria</taxon>
        <taxon>Hyphomicrobiales</taxon>
        <taxon>Methylobacteriaceae</taxon>
        <taxon>Microvirga</taxon>
    </lineage>
</organism>
<name>A0A370H4T8_9HYPH</name>
<evidence type="ECO:0000313" key="3">
    <source>
        <dbReference type="Proteomes" id="UP000254925"/>
    </source>
</evidence>